<comment type="caution">
    <text evidence="17">The sequence shown here is derived from an EMBL/GenBank/DDBJ whole genome shotgun (WGS) entry which is preliminary data.</text>
</comment>
<evidence type="ECO:0000259" key="16">
    <source>
        <dbReference type="PROSITE" id="PS51747"/>
    </source>
</evidence>
<proteinExistence type="inferred from homology"/>
<evidence type="ECO:0000256" key="11">
    <source>
        <dbReference type="ARBA" id="ARBA00049558"/>
    </source>
</evidence>
<dbReference type="EC" id="3.5.4.5" evidence="4 15"/>
<comment type="catalytic activity">
    <reaction evidence="10 15">
        <text>2'-deoxycytidine + H2O + H(+) = 2'-deoxyuridine + NH4(+)</text>
        <dbReference type="Rhea" id="RHEA:13433"/>
        <dbReference type="ChEBI" id="CHEBI:15377"/>
        <dbReference type="ChEBI" id="CHEBI:15378"/>
        <dbReference type="ChEBI" id="CHEBI:15698"/>
        <dbReference type="ChEBI" id="CHEBI:16450"/>
        <dbReference type="ChEBI" id="CHEBI:28938"/>
        <dbReference type="EC" id="3.5.4.5"/>
    </reaction>
</comment>
<comment type="cofactor">
    <cofactor evidence="1 14 15">
        <name>Zn(2+)</name>
        <dbReference type="ChEBI" id="CHEBI:29105"/>
    </cofactor>
</comment>
<dbReference type="InterPro" id="IPR016193">
    <property type="entry name" value="Cytidine_deaminase-like"/>
</dbReference>
<dbReference type="PANTHER" id="PTHR11644">
    <property type="entry name" value="CYTIDINE DEAMINASE"/>
    <property type="match status" value="1"/>
</dbReference>
<dbReference type="FunFam" id="3.40.140.10:FF:000008">
    <property type="entry name" value="Cytidine deaminase"/>
    <property type="match status" value="1"/>
</dbReference>
<dbReference type="EMBL" id="DTLI01000144">
    <property type="protein sequence ID" value="HHS52413.1"/>
    <property type="molecule type" value="Genomic_DNA"/>
</dbReference>
<comment type="function">
    <text evidence="2 15">This enzyme scavenges exogenous and endogenous cytidine and 2'-deoxycytidine for UMP synthesis.</text>
</comment>
<dbReference type="PROSITE" id="PS00903">
    <property type="entry name" value="CYT_DCMP_DEAMINASES_1"/>
    <property type="match status" value="1"/>
</dbReference>
<evidence type="ECO:0000256" key="10">
    <source>
        <dbReference type="ARBA" id="ARBA00049252"/>
    </source>
</evidence>
<evidence type="ECO:0000256" key="8">
    <source>
        <dbReference type="ARBA" id="ARBA00022833"/>
    </source>
</evidence>
<sequence length="151" mass="16925">MNNQIEGHPLNSLRSINLKNREFEGQSRSKLNLIKSAKKASRFAYAPYSKFKVGSALLTKSGKIFLGCNVENRSYGLTVCAERIAIFKAVSEGEKDFRAIAIYTPTKDFTLPCGACLQVLAEFANDLTVILANRYGKTKNYQLSELLPYRF</sequence>
<dbReference type="Pfam" id="PF00383">
    <property type="entry name" value="dCMP_cyt_deam_1"/>
    <property type="match status" value="1"/>
</dbReference>
<protein>
    <recommendedName>
        <fullName evidence="5 15">Cytidine deaminase</fullName>
        <ecNumber evidence="4 15">3.5.4.5</ecNumber>
    </recommendedName>
    <alternativeName>
        <fullName evidence="9 15">Cytidine aminohydrolase</fullName>
    </alternativeName>
</protein>
<evidence type="ECO:0000256" key="1">
    <source>
        <dbReference type="ARBA" id="ARBA00001947"/>
    </source>
</evidence>
<evidence type="ECO:0000256" key="14">
    <source>
        <dbReference type="PIRSR" id="PIRSR606262-3"/>
    </source>
</evidence>
<dbReference type="PROSITE" id="PS51747">
    <property type="entry name" value="CYT_DCMP_DEAMINASES_2"/>
    <property type="match status" value="1"/>
</dbReference>
<feature type="active site" description="Proton donor" evidence="12">
    <location>
        <position position="82"/>
    </location>
</feature>
<dbReference type="InterPro" id="IPR050202">
    <property type="entry name" value="Cyt/Deoxycyt_deaminase"/>
</dbReference>
<reference evidence="17" key="1">
    <citation type="journal article" date="2020" name="mSystems">
        <title>Genome- and Community-Level Interaction Insights into Carbon Utilization and Element Cycling Functions of Hydrothermarchaeota in Hydrothermal Sediment.</title>
        <authorList>
            <person name="Zhou Z."/>
            <person name="Liu Y."/>
            <person name="Xu W."/>
            <person name="Pan J."/>
            <person name="Luo Z.H."/>
            <person name="Li M."/>
        </authorList>
    </citation>
    <scope>NUCLEOTIDE SEQUENCE [LARGE SCALE GENOMIC DNA]</scope>
    <source>
        <strain evidence="17">SpSt-876</strain>
    </source>
</reference>
<evidence type="ECO:0000256" key="5">
    <source>
        <dbReference type="ARBA" id="ARBA00018266"/>
    </source>
</evidence>
<evidence type="ECO:0000256" key="4">
    <source>
        <dbReference type="ARBA" id="ARBA00012783"/>
    </source>
</evidence>
<dbReference type="NCBIfam" id="NF004064">
    <property type="entry name" value="PRK05578.1"/>
    <property type="match status" value="1"/>
</dbReference>
<dbReference type="InterPro" id="IPR002125">
    <property type="entry name" value="CMP_dCMP_dom"/>
</dbReference>
<dbReference type="SUPFAM" id="SSF53927">
    <property type="entry name" value="Cytidine deaminase-like"/>
    <property type="match status" value="1"/>
</dbReference>
<dbReference type="InterPro" id="IPR006262">
    <property type="entry name" value="Cyt_deam_tetra"/>
</dbReference>
<name>A0A7C6A9V7_UNCW3</name>
<evidence type="ECO:0000256" key="3">
    <source>
        <dbReference type="ARBA" id="ARBA00006576"/>
    </source>
</evidence>
<dbReference type="InterPro" id="IPR016192">
    <property type="entry name" value="APOBEC/CMP_deaminase_Zn-bd"/>
</dbReference>
<evidence type="ECO:0000313" key="17">
    <source>
        <dbReference type="EMBL" id="HHS52413.1"/>
    </source>
</evidence>
<feature type="binding site" evidence="14">
    <location>
        <position position="113"/>
    </location>
    <ligand>
        <name>Zn(2+)</name>
        <dbReference type="ChEBI" id="CHEBI:29105"/>
        <note>catalytic</note>
    </ligand>
</feature>
<evidence type="ECO:0000256" key="13">
    <source>
        <dbReference type="PIRSR" id="PIRSR606262-2"/>
    </source>
</evidence>
<gene>
    <name evidence="17" type="primary">cdd</name>
    <name evidence="17" type="ORF">ENW73_06065</name>
</gene>
<feature type="binding site" evidence="14">
    <location>
        <position position="80"/>
    </location>
    <ligand>
        <name>Zn(2+)</name>
        <dbReference type="ChEBI" id="CHEBI:29105"/>
        <note>catalytic</note>
    </ligand>
</feature>
<dbReference type="NCBIfam" id="TIGR01354">
    <property type="entry name" value="cyt_deam_tetra"/>
    <property type="match status" value="1"/>
</dbReference>
<dbReference type="CDD" id="cd01283">
    <property type="entry name" value="cytidine_deaminase"/>
    <property type="match status" value="1"/>
</dbReference>
<keyword evidence="6 14" id="KW-0479">Metal-binding</keyword>
<evidence type="ECO:0000256" key="12">
    <source>
        <dbReference type="PIRSR" id="PIRSR606262-1"/>
    </source>
</evidence>
<feature type="binding site" evidence="14">
    <location>
        <position position="116"/>
    </location>
    <ligand>
        <name>Zn(2+)</name>
        <dbReference type="ChEBI" id="CHEBI:29105"/>
        <note>catalytic</note>
    </ligand>
</feature>
<feature type="binding site" evidence="13">
    <location>
        <begin position="69"/>
        <end position="75"/>
    </location>
    <ligand>
        <name>substrate</name>
    </ligand>
</feature>
<comment type="catalytic activity">
    <reaction evidence="11 15">
        <text>cytidine + H2O + H(+) = uridine + NH4(+)</text>
        <dbReference type="Rhea" id="RHEA:16069"/>
        <dbReference type="ChEBI" id="CHEBI:15377"/>
        <dbReference type="ChEBI" id="CHEBI:15378"/>
        <dbReference type="ChEBI" id="CHEBI:16704"/>
        <dbReference type="ChEBI" id="CHEBI:17562"/>
        <dbReference type="ChEBI" id="CHEBI:28938"/>
        <dbReference type="EC" id="3.5.4.5"/>
    </reaction>
</comment>
<accession>A0A7C6A9V7</accession>
<feature type="domain" description="CMP/dCMP-type deaminase" evidence="16">
    <location>
        <begin position="28"/>
        <end position="151"/>
    </location>
</feature>
<keyword evidence="7 15" id="KW-0378">Hydrolase</keyword>
<dbReference type="GO" id="GO:0005829">
    <property type="term" value="C:cytosol"/>
    <property type="evidence" value="ECO:0007669"/>
    <property type="project" value="TreeGrafter"/>
</dbReference>
<dbReference type="Gene3D" id="3.40.140.10">
    <property type="entry name" value="Cytidine Deaminase, domain 2"/>
    <property type="match status" value="1"/>
</dbReference>
<dbReference type="GO" id="GO:0004126">
    <property type="term" value="F:cytidine deaminase activity"/>
    <property type="evidence" value="ECO:0007669"/>
    <property type="project" value="UniProtKB-UniRule"/>
</dbReference>
<evidence type="ECO:0000256" key="2">
    <source>
        <dbReference type="ARBA" id="ARBA00003949"/>
    </source>
</evidence>
<dbReference type="GO" id="GO:0042802">
    <property type="term" value="F:identical protein binding"/>
    <property type="evidence" value="ECO:0007669"/>
    <property type="project" value="UniProtKB-ARBA"/>
</dbReference>
<dbReference type="GO" id="GO:0055086">
    <property type="term" value="P:nucleobase-containing small molecule metabolic process"/>
    <property type="evidence" value="ECO:0007669"/>
    <property type="project" value="UniProtKB-ARBA"/>
</dbReference>
<evidence type="ECO:0000256" key="7">
    <source>
        <dbReference type="ARBA" id="ARBA00022801"/>
    </source>
</evidence>
<dbReference type="GO" id="GO:0008270">
    <property type="term" value="F:zinc ion binding"/>
    <property type="evidence" value="ECO:0007669"/>
    <property type="project" value="UniProtKB-UniRule"/>
</dbReference>
<evidence type="ECO:0000256" key="15">
    <source>
        <dbReference type="RuleBase" id="RU364006"/>
    </source>
</evidence>
<organism evidence="17">
    <name type="scientific">candidate division WOR-3 bacterium</name>
    <dbReference type="NCBI Taxonomy" id="2052148"/>
    <lineage>
        <taxon>Bacteria</taxon>
        <taxon>Bacteria division WOR-3</taxon>
    </lineage>
</organism>
<keyword evidence="8 14" id="KW-0862">Zinc</keyword>
<comment type="similarity">
    <text evidence="3 15">Belongs to the cytidine and deoxycytidylate deaminase family.</text>
</comment>
<dbReference type="PANTHER" id="PTHR11644:SF2">
    <property type="entry name" value="CYTIDINE DEAMINASE"/>
    <property type="match status" value="1"/>
</dbReference>
<dbReference type="GO" id="GO:0072527">
    <property type="term" value="P:pyrimidine-containing compound metabolic process"/>
    <property type="evidence" value="ECO:0007669"/>
    <property type="project" value="UniProtKB-ARBA"/>
</dbReference>
<evidence type="ECO:0000256" key="9">
    <source>
        <dbReference type="ARBA" id="ARBA00032005"/>
    </source>
</evidence>
<dbReference type="AlphaFoldDB" id="A0A7C6A9V7"/>
<evidence type="ECO:0000256" key="6">
    <source>
        <dbReference type="ARBA" id="ARBA00022723"/>
    </source>
</evidence>